<organism evidence="2 3">
    <name type="scientific">Rhizoctonia solani</name>
    <dbReference type="NCBI Taxonomy" id="456999"/>
    <lineage>
        <taxon>Eukaryota</taxon>
        <taxon>Fungi</taxon>
        <taxon>Dikarya</taxon>
        <taxon>Basidiomycota</taxon>
        <taxon>Agaricomycotina</taxon>
        <taxon>Agaricomycetes</taxon>
        <taxon>Cantharellales</taxon>
        <taxon>Ceratobasidiaceae</taxon>
        <taxon>Rhizoctonia</taxon>
    </lineage>
</organism>
<accession>A0A8H7M4V4</accession>
<evidence type="ECO:0000256" key="1">
    <source>
        <dbReference type="SAM" id="MobiDB-lite"/>
    </source>
</evidence>
<reference evidence="2" key="1">
    <citation type="submission" date="2020-09" db="EMBL/GenBank/DDBJ databases">
        <title>Comparative genome analyses of four rice-infecting Rhizoctonia solani isolates reveal extensive enrichment of homogalacturonan modification genes.</title>
        <authorList>
            <person name="Lee D.-Y."/>
            <person name="Jeon J."/>
            <person name="Kim K.-T."/>
            <person name="Cheong K."/>
            <person name="Song H."/>
            <person name="Choi G."/>
            <person name="Ko J."/>
            <person name="Opiyo S.O."/>
            <person name="Zuo S."/>
            <person name="Madhav S."/>
            <person name="Lee Y.-H."/>
            <person name="Wang G.-L."/>
        </authorList>
    </citation>
    <scope>NUCLEOTIDE SEQUENCE</scope>
    <source>
        <strain evidence="2">AG1-IA B2</strain>
    </source>
</reference>
<evidence type="ECO:0000313" key="3">
    <source>
        <dbReference type="Proteomes" id="UP000614334"/>
    </source>
</evidence>
<evidence type="ECO:0000313" key="2">
    <source>
        <dbReference type="EMBL" id="KAF8754642.1"/>
    </source>
</evidence>
<name>A0A8H7M4V4_9AGAM</name>
<feature type="region of interest" description="Disordered" evidence="1">
    <location>
        <begin position="1"/>
        <end position="65"/>
    </location>
</feature>
<sequence>MGYTKEISGILQAESITHPPNTSNTQPDPLKELSLDSSDALIPFSDHDDKNQSNESSQTGTNVQGLGNCHINIPREIILDPISLENMTSLIVSLRQILSRCTLQGDRVLGRGAHTAHRSLICCSMVDVSRARVIIDLLNGTNAQKYLGWIFRFCRRITDISTSDDLGANLDLEGRFDGIYDLISIGSMLSGTATAYSLLRRCTPVFLRLAAAEPRIWADDSSISIANTFRSSRYELAQFIINDGIFAIALGTHPLLRYDTSVLWAAKPPGVYLEWIYGFPIEIFILLININARRTGCIVGGATGSTKICSEIEARLKNWNSTVDHTEAPGTIIARLAGAGGVNSADPRIEAAVQQVVRLGSIIEPGSSFELHLLLPSLIAGAAARREKHRSALRSKVASGLLRKVNPQVLPVRGLDFIPVLDHLWHNEGSGGSAVTWDDYVHSRYTVLPVEKRPSYD</sequence>
<dbReference type="EMBL" id="JACYCF010000010">
    <property type="protein sequence ID" value="KAF8754642.1"/>
    <property type="molecule type" value="Genomic_DNA"/>
</dbReference>
<comment type="caution">
    <text evidence="2">The sequence shown here is derived from an EMBL/GenBank/DDBJ whole genome shotgun (WGS) entry which is preliminary data.</text>
</comment>
<dbReference type="AlphaFoldDB" id="A0A8H7M4V4"/>
<feature type="compositionally biased region" description="Polar residues" evidence="1">
    <location>
        <begin position="14"/>
        <end position="27"/>
    </location>
</feature>
<gene>
    <name evidence="2" type="ORF">RHS01_05872</name>
</gene>
<dbReference type="Proteomes" id="UP000614334">
    <property type="component" value="Unassembled WGS sequence"/>
</dbReference>
<feature type="compositionally biased region" description="Polar residues" evidence="1">
    <location>
        <begin position="53"/>
        <end position="65"/>
    </location>
</feature>
<protein>
    <submittedName>
        <fullName evidence="2">Uncharacterized protein</fullName>
    </submittedName>
</protein>
<proteinExistence type="predicted"/>